<dbReference type="Gene3D" id="3.30.700.10">
    <property type="entry name" value="Glycoprotein, Type 4 Pilin"/>
    <property type="match status" value="1"/>
</dbReference>
<evidence type="ECO:0000313" key="2">
    <source>
        <dbReference type="EMBL" id="VAW41492.1"/>
    </source>
</evidence>
<organism evidence="2">
    <name type="scientific">hydrothermal vent metagenome</name>
    <dbReference type="NCBI Taxonomy" id="652676"/>
    <lineage>
        <taxon>unclassified sequences</taxon>
        <taxon>metagenomes</taxon>
        <taxon>ecological metagenomes</taxon>
    </lineage>
</organism>
<evidence type="ECO:0008006" key="3">
    <source>
        <dbReference type="Google" id="ProtNLM"/>
    </source>
</evidence>
<keyword evidence="1" id="KW-0472">Membrane</keyword>
<gene>
    <name evidence="2" type="ORF">MNBD_DELTA03-1471</name>
</gene>
<sequence length="268" mass="29542">MSMKSTQNTSKHSQGFTLIELIIIIVILGIFGTMGADFISRAFKGFQAANSRIEIFEEGKAAMTRMEREINNAIPNAVTTVSGGQELRIGEINDSIMVSDNVTGHYIESPPTNKITDETGGLEIGAIVSINNTEWDTFANPVPLDRRLYKVITKTGKEMTLDRTIPSASRSPNKRFYAVDKAIRYYYDSGSAQLRRSEITINATNTALDDTAFTSVSGYPLAANVSNLTFHYTPGTPSRNSVVTVSFKITKNNESILFNKDIHVRNTP</sequence>
<feature type="transmembrane region" description="Helical" evidence="1">
    <location>
        <begin position="21"/>
        <end position="43"/>
    </location>
</feature>
<evidence type="ECO:0000256" key="1">
    <source>
        <dbReference type="SAM" id="Phobius"/>
    </source>
</evidence>
<keyword evidence="1" id="KW-0812">Transmembrane</keyword>
<dbReference type="InterPro" id="IPR012902">
    <property type="entry name" value="N_methyl_site"/>
</dbReference>
<dbReference type="EMBL" id="UOEX01000387">
    <property type="protein sequence ID" value="VAW41492.1"/>
    <property type="molecule type" value="Genomic_DNA"/>
</dbReference>
<dbReference type="SUPFAM" id="SSF54523">
    <property type="entry name" value="Pili subunits"/>
    <property type="match status" value="1"/>
</dbReference>
<dbReference type="AlphaFoldDB" id="A0A3B0VR11"/>
<protein>
    <recommendedName>
        <fullName evidence="3">MSHA biogenesis protein MshO</fullName>
    </recommendedName>
</protein>
<dbReference type="InterPro" id="IPR045584">
    <property type="entry name" value="Pilin-like"/>
</dbReference>
<keyword evidence="1" id="KW-1133">Transmembrane helix</keyword>
<name>A0A3B0VR11_9ZZZZ</name>
<dbReference type="Pfam" id="PF07963">
    <property type="entry name" value="N_methyl"/>
    <property type="match status" value="1"/>
</dbReference>
<accession>A0A3B0VR11</accession>
<proteinExistence type="predicted"/>
<dbReference type="NCBIfam" id="TIGR02532">
    <property type="entry name" value="IV_pilin_GFxxxE"/>
    <property type="match status" value="1"/>
</dbReference>
<reference evidence="2" key="1">
    <citation type="submission" date="2018-06" db="EMBL/GenBank/DDBJ databases">
        <authorList>
            <person name="Zhirakovskaya E."/>
        </authorList>
    </citation>
    <scope>NUCLEOTIDE SEQUENCE</scope>
</reference>